<evidence type="ECO:0000256" key="2">
    <source>
        <dbReference type="ARBA" id="ARBA00006679"/>
    </source>
</evidence>
<feature type="transmembrane region" description="Helical" evidence="7">
    <location>
        <begin position="12"/>
        <end position="34"/>
    </location>
</feature>
<protein>
    <submittedName>
        <fullName evidence="8">Integral membrane protein</fullName>
    </submittedName>
</protein>
<keyword evidence="3" id="KW-1003">Cell membrane</keyword>
<proteinExistence type="inferred from homology"/>
<evidence type="ECO:0000313" key="9">
    <source>
        <dbReference type="Proteomes" id="UP001143480"/>
    </source>
</evidence>
<dbReference type="InterPro" id="IPR051907">
    <property type="entry name" value="DoxX-like_oxidoreductase"/>
</dbReference>
<reference evidence="8" key="1">
    <citation type="journal article" date="2014" name="Int. J. Syst. Evol. Microbiol.">
        <title>Complete genome sequence of Corynebacterium casei LMG S-19264T (=DSM 44701T), isolated from a smear-ripened cheese.</title>
        <authorList>
            <consortium name="US DOE Joint Genome Institute (JGI-PGF)"/>
            <person name="Walter F."/>
            <person name="Albersmeier A."/>
            <person name="Kalinowski J."/>
            <person name="Ruckert C."/>
        </authorList>
    </citation>
    <scope>NUCLEOTIDE SEQUENCE</scope>
    <source>
        <strain evidence="8">VKM Ac-1321</strain>
    </source>
</reference>
<dbReference type="EMBL" id="BSFP01000003">
    <property type="protein sequence ID" value="GLK99255.1"/>
    <property type="molecule type" value="Genomic_DNA"/>
</dbReference>
<accession>A0A9W6KFF4</accession>
<reference evidence="8" key="2">
    <citation type="submission" date="2023-01" db="EMBL/GenBank/DDBJ databases">
        <authorList>
            <person name="Sun Q."/>
            <person name="Evtushenko L."/>
        </authorList>
    </citation>
    <scope>NUCLEOTIDE SEQUENCE</scope>
    <source>
        <strain evidence="8">VKM Ac-1321</strain>
    </source>
</reference>
<evidence type="ECO:0000256" key="4">
    <source>
        <dbReference type="ARBA" id="ARBA00022692"/>
    </source>
</evidence>
<dbReference type="Proteomes" id="UP001143480">
    <property type="component" value="Unassembled WGS sequence"/>
</dbReference>
<evidence type="ECO:0000256" key="3">
    <source>
        <dbReference type="ARBA" id="ARBA00022475"/>
    </source>
</evidence>
<keyword evidence="4 7" id="KW-0812">Transmembrane</keyword>
<dbReference type="InterPro" id="IPR032808">
    <property type="entry name" value="DoxX"/>
</dbReference>
<dbReference type="RefSeq" id="WP_271188914.1">
    <property type="nucleotide sequence ID" value="NZ_BSFP01000003.1"/>
</dbReference>
<gene>
    <name evidence="8" type="ORF">GCM10017581_009960</name>
</gene>
<dbReference type="PANTHER" id="PTHR33452:SF4">
    <property type="entry name" value="BLL4328 PROTEIN"/>
    <property type="match status" value="1"/>
</dbReference>
<feature type="transmembrane region" description="Helical" evidence="7">
    <location>
        <begin position="54"/>
        <end position="87"/>
    </location>
</feature>
<name>A0A9W6KFF4_9ACTN</name>
<evidence type="ECO:0000313" key="8">
    <source>
        <dbReference type="EMBL" id="GLK99255.1"/>
    </source>
</evidence>
<dbReference type="AlphaFoldDB" id="A0A9W6KFF4"/>
<evidence type="ECO:0000256" key="1">
    <source>
        <dbReference type="ARBA" id="ARBA00004651"/>
    </source>
</evidence>
<sequence>MRSNRLTEAIWALFRIVIGLLFALHGASTVFGIFGGNRGSGHAAAVGTWPGWYAGVIQLTCGLLVLVGLLTLPAAVLASGSMAYAYFTVHQPNGLLPLQNGGDAPALFCWAFLAIAVIGAGPWSLDGLRRARGTAASPATDSGTAVSVT</sequence>
<comment type="similarity">
    <text evidence="2">Belongs to the DoxX family.</text>
</comment>
<keyword evidence="9" id="KW-1185">Reference proteome</keyword>
<keyword evidence="6 7" id="KW-0472">Membrane</keyword>
<evidence type="ECO:0000256" key="5">
    <source>
        <dbReference type="ARBA" id="ARBA00022989"/>
    </source>
</evidence>
<feature type="transmembrane region" description="Helical" evidence="7">
    <location>
        <begin position="107"/>
        <end position="125"/>
    </location>
</feature>
<comment type="caution">
    <text evidence="8">The sequence shown here is derived from an EMBL/GenBank/DDBJ whole genome shotgun (WGS) entry which is preliminary data.</text>
</comment>
<evidence type="ECO:0000256" key="6">
    <source>
        <dbReference type="ARBA" id="ARBA00023136"/>
    </source>
</evidence>
<keyword evidence="5 7" id="KW-1133">Transmembrane helix</keyword>
<comment type="subcellular location">
    <subcellularLocation>
        <location evidence="1">Cell membrane</location>
        <topology evidence="1">Multi-pass membrane protein</topology>
    </subcellularLocation>
</comment>
<dbReference type="Pfam" id="PF07681">
    <property type="entry name" value="DoxX"/>
    <property type="match status" value="1"/>
</dbReference>
<dbReference type="GO" id="GO:0005886">
    <property type="term" value="C:plasma membrane"/>
    <property type="evidence" value="ECO:0007669"/>
    <property type="project" value="UniProtKB-SubCell"/>
</dbReference>
<dbReference type="PANTHER" id="PTHR33452">
    <property type="entry name" value="OXIDOREDUCTASE CATD-RELATED"/>
    <property type="match status" value="1"/>
</dbReference>
<evidence type="ECO:0000256" key="7">
    <source>
        <dbReference type="SAM" id="Phobius"/>
    </source>
</evidence>
<organism evidence="8 9">
    <name type="scientific">Dactylosporangium matsuzakiense</name>
    <dbReference type="NCBI Taxonomy" id="53360"/>
    <lineage>
        <taxon>Bacteria</taxon>
        <taxon>Bacillati</taxon>
        <taxon>Actinomycetota</taxon>
        <taxon>Actinomycetes</taxon>
        <taxon>Micromonosporales</taxon>
        <taxon>Micromonosporaceae</taxon>
        <taxon>Dactylosporangium</taxon>
    </lineage>
</organism>